<dbReference type="VEuPathDB" id="AmoebaDB:EHI5A_025160"/>
<gene>
    <name evidence="12" type="ORF">CL6EHI_183060</name>
</gene>
<reference evidence="12 13" key="1">
    <citation type="submission" date="2016-05" db="EMBL/GenBank/DDBJ databases">
        <title>First whole genome sequencing of Entamoeba histolytica HM1:IMSS-clone-6.</title>
        <authorList>
            <person name="Mukherjee Avik.K."/>
            <person name="Izumyama S."/>
            <person name="Nakada-Tsukui K."/>
            <person name="Nozaki T."/>
        </authorList>
    </citation>
    <scope>NUCLEOTIDE SEQUENCE [LARGE SCALE GENOMIC DNA]</scope>
    <source>
        <strain evidence="12 13">HM1:IMSS clone 6</strain>
    </source>
</reference>
<evidence type="ECO:0000256" key="8">
    <source>
        <dbReference type="ARBA" id="ARBA00022777"/>
    </source>
</evidence>
<dbReference type="EC" id="2.7.1.33" evidence="4"/>
<comment type="caution">
    <text evidence="12">The sequence shown here is derived from an EMBL/GenBank/DDBJ whole genome shotgun (WGS) entry which is preliminary data.</text>
</comment>
<dbReference type="GO" id="GO:0015937">
    <property type="term" value="P:coenzyme A biosynthetic process"/>
    <property type="evidence" value="ECO:0007669"/>
    <property type="project" value="UniProtKB-KW"/>
</dbReference>
<keyword evidence="7" id="KW-0547">Nucleotide-binding</keyword>
<evidence type="ECO:0000256" key="4">
    <source>
        <dbReference type="ARBA" id="ARBA00012102"/>
    </source>
</evidence>
<dbReference type="VEuPathDB" id="AmoebaDB:KM1_016460"/>
<proteinExistence type="inferred from homology"/>
<evidence type="ECO:0000256" key="1">
    <source>
        <dbReference type="ARBA" id="ARBA00001206"/>
    </source>
</evidence>
<comment type="pathway">
    <text evidence="3">Cofactor biosynthesis; coenzyme A biosynthesis; CoA from (R)-pantothenate: step 1/5.</text>
</comment>
<evidence type="ECO:0000256" key="11">
    <source>
        <dbReference type="ARBA" id="ARBA00060870"/>
    </source>
</evidence>
<dbReference type="GO" id="GO:0005634">
    <property type="term" value="C:nucleus"/>
    <property type="evidence" value="ECO:0007669"/>
    <property type="project" value="TreeGrafter"/>
</dbReference>
<comment type="subcellular location">
    <subcellularLocation>
        <location evidence="2">Cytoplasm</location>
    </subcellularLocation>
</comment>
<dbReference type="Pfam" id="PF03630">
    <property type="entry name" value="Fumble"/>
    <property type="match status" value="1"/>
</dbReference>
<dbReference type="Proteomes" id="UP000078387">
    <property type="component" value="Unassembled WGS sequence"/>
</dbReference>
<name>A0A5K1U3L8_ENTHI</name>
<keyword evidence="9" id="KW-0067">ATP-binding</keyword>
<evidence type="ECO:0000313" key="13">
    <source>
        <dbReference type="Proteomes" id="UP000078387"/>
    </source>
</evidence>
<dbReference type="InterPro" id="IPR004567">
    <property type="entry name" value="Type_II_PanK"/>
</dbReference>
<dbReference type="VEuPathDB" id="AmoebaDB:EHI7A_012650"/>
<dbReference type="PANTHER" id="PTHR12280">
    <property type="entry name" value="PANTOTHENATE KINASE"/>
    <property type="match status" value="1"/>
</dbReference>
<keyword evidence="5" id="KW-0963">Cytoplasm</keyword>
<dbReference type="VEuPathDB" id="AmoebaDB:EHI8A_009360"/>
<dbReference type="GO" id="GO:0004594">
    <property type="term" value="F:pantothenate kinase activity"/>
    <property type="evidence" value="ECO:0007669"/>
    <property type="project" value="UniProtKB-EC"/>
</dbReference>
<dbReference type="VEuPathDB" id="AmoebaDB:EHI_183060"/>
<protein>
    <recommendedName>
        <fullName evidence="4">pantothenate kinase</fullName>
        <ecNumber evidence="4">2.7.1.33</ecNumber>
    </recommendedName>
</protein>
<dbReference type="AlphaFoldDB" id="A0A5K1U3L8"/>
<evidence type="ECO:0000313" key="12">
    <source>
        <dbReference type="EMBL" id="GAT92568.1"/>
    </source>
</evidence>
<keyword evidence="6" id="KW-0808">Transferase</keyword>
<dbReference type="CDD" id="cd24086">
    <property type="entry name" value="ASKHA_NBD_PanK-II_euk"/>
    <property type="match status" value="1"/>
</dbReference>
<dbReference type="GO" id="GO:0005524">
    <property type="term" value="F:ATP binding"/>
    <property type="evidence" value="ECO:0007669"/>
    <property type="project" value="UniProtKB-KW"/>
</dbReference>
<evidence type="ECO:0000256" key="9">
    <source>
        <dbReference type="ARBA" id="ARBA00022840"/>
    </source>
</evidence>
<organism evidence="12 13">
    <name type="scientific">Entamoeba histolytica</name>
    <dbReference type="NCBI Taxonomy" id="5759"/>
    <lineage>
        <taxon>Eukaryota</taxon>
        <taxon>Amoebozoa</taxon>
        <taxon>Evosea</taxon>
        <taxon>Archamoebae</taxon>
        <taxon>Mastigamoebida</taxon>
        <taxon>Entamoebidae</taxon>
        <taxon>Entamoeba</taxon>
    </lineage>
</organism>
<accession>A0A5K1U3L8</accession>
<evidence type="ECO:0000256" key="2">
    <source>
        <dbReference type="ARBA" id="ARBA00004496"/>
    </source>
</evidence>
<evidence type="ECO:0000256" key="6">
    <source>
        <dbReference type="ARBA" id="ARBA00022679"/>
    </source>
</evidence>
<dbReference type="PANTHER" id="PTHR12280:SF20">
    <property type="entry name" value="4'-PHOSPHOPANTETHEINE PHOSPHATASE"/>
    <property type="match status" value="1"/>
</dbReference>
<dbReference type="GO" id="GO:0005829">
    <property type="term" value="C:cytosol"/>
    <property type="evidence" value="ECO:0007669"/>
    <property type="project" value="TreeGrafter"/>
</dbReference>
<dbReference type="InterPro" id="IPR043129">
    <property type="entry name" value="ATPase_NBD"/>
</dbReference>
<dbReference type="NCBIfam" id="TIGR00555">
    <property type="entry name" value="panK_eukar"/>
    <property type="match status" value="1"/>
</dbReference>
<dbReference type="EMBL" id="BDEQ01000001">
    <property type="protein sequence ID" value="GAT92568.1"/>
    <property type="molecule type" value="Genomic_DNA"/>
</dbReference>
<keyword evidence="8 12" id="KW-0418">Kinase</keyword>
<dbReference type="SMR" id="A0A5K1U3L8"/>
<keyword evidence="10" id="KW-0173">Coenzyme A biosynthesis</keyword>
<sequence length="403" mass="45212">MSQPSHSIPSKHSVLSNEDIEHDDHITHTFEQYEFTKTQSPLPLNGVRRRTAPLSADMGGTMTKIVFWIPGDTDIDLPKYVEPEESVMSGFDLYPDPVLKVTMNSKGENELCFMKFPTSQIPEFIHYAKTSKLKEIYGIGNLQILNVTGGGAYKFANLLKDEMDLEVRQQDEMRCLVLGVNFLLLCCQEKLCFRFVNKTKLYREVTPEIFPYLLVNVGSGVSILKVTAPEKYERVSGSLIGGGTFWGLCCLLTNYKSFDEMLQAAQYGQHQNVDLYVKDIYGRCYDSVGLAADMMASSFGKIQKVPCGEAKNHYSEADIAQGLMMMVCGSIAHLGFELTKLHHINRIFYTGGFVAHNPVVWEAITTMLTTWSSGSVDANFLEYDGYFGSIGALLLSEYEEELM</sequence>
<dbReference type="OMA" id="WSKGAKQ"/>
<evidence type="ECO:0000256" key="10">
    <source>
        <dbReference type="ARBA" id="ARBA00022993"/>
    </source>
</evidence>
<dbReference type="Gene3D" id="3.30.420.40">
    <property type="match status" value="1"/>
</dbReference>
<dbReference type="Gene3D" id="3.30.420.510">
    <property type="match status" value="1"/>
</dbReference>
<comment type="catalytic activity">
    <reaction evidence="1">
        <text>(R)-pantothenate + ATP = (R)-4'-phosphopantothenate + ADP + H(+)</text>
        <dbReference type="Rhea" id="RHEA:16373"/>
        <dbReference type="ChEBI" id="CHEBI:10986"/>
        <dbReference type="ChEBI" id="CHEBI:15378"/>
        <dbReference type="ChEBI" id="CHEBI:29032"/>
        <dbReference type="ChEBI" id="CHEBI:30616"/>
        <dbReference type="ChEBI" id="CHEBI:456216"/>
        <dbReference type="EC" id="2.7.1.33"/>
    </reaction>
</comment>
<evidence type="ECO:0000256" key="3">
    <source>
        <dbReference type="ARBA" id="ARBA00005225"/>
    </source>
</evidence>
<comment type="similarity">
    <text evidence="11">Belongs to the type II pantothenate kinase family.</text>
</comment>
<dbReference type="SUPFAM" id="SSF53067">
    <property type="entry name" value="Actin-like ATPase domain"/>
    <property type="match status" value="2"/>
</dbReference>
<evidence type="ECO:0000256" key="5">
    <source>
        <dbReference type="ARBA" id="ARBA00022490"/>
    </source>
</evidence>
<dbReference type="FunFam" id="3.30.420.40:FF:000025">
    <property type="entry name" value="pantothenate kinase 2, mitochondrial"/>
    <property type="match status" value="1"/>
</dbReference>
<evidence type="ECO:0000256" key="7">
    <source>
        <dbReference type="ARBA" id="ARBA00022741"/>
    </source>
</evidence>